<dbReference type="AlphaFoldDB" id="A0A8B6X518"/>
<organism evidence="2 3">
    <name type="scientific">Derxia gummosa DSM 723</name>
    <dbReference type="NCBI Taxonomy" id="1121388"/>
    <lineage>
        <taxon>Bacteria</taxon>
        <taxon>Pseudomonadati</taxon>
        <taxon>Pseudomonadota</taxon>
        <taxon>Betaproteobacteria</taxon>
        <taxon>Burkholderiales</taxon>
        <taxon>Alcaligenaceae</taxon>
        <taxon>Derxia</taxon>
    </lineage>
</organism>
<evidence type="ECO:0000313" key="2">
    <source>
        <dbReference type="Proteomes" id="UP000675920"/>
    </source>
</evidence>
<protein>
    <submittedName>
        <fullName evidence="3">Uncharacterized protein</fullName>
    </submittedName>
</protein>
<evidence type="ECO:0000256" key="1">
    <source>
        <dbReference type="SAM" id="SignalP"/>
    </source>
</evidence>
<keyword evidence="1" id="KW-0732">Signal</keyword>
<feature type="chain" id="PRO_5034159880" evidence="1">
    <location>
        <begin position="21"/>
        <end position="180"/>
    </location>
</feature>
<keyword evidence="2" id="KW-1185">Reference proteome</keyword>
<dbReference type="RefSeq" id="WP_028312004.1">
    <property type="nucleotide sequence ID" value="NZ_AXWS01000014.1"/>
</dbReference>
<evidence type="ECO:0000313" key="3">
    <source>
        <dbReference type="RefSeq" id="WP_028312004.1"/>
    </source>
</evidence>
<feature type="signal peptide" evidence="1">
    <location>
        <begin position="1"/>
        <end position="20"/>
    </location>
</feature>
<reference evidence="3" key="1">
    <citation type="submission" date="2025-08" db="UniProtKB">
        <authorList>
            <consortium name="RefSeq"/>
        </authorList>
    </citation>
    <scope>IDENTIFICATION</scope>
</reference>
<accession>A0A8B6X518</accession>
<sequence>MKKMLIAGLAGACLSLPVLAQPLAAAAGVLGTLDPVSGVFVPLRPKVQPAVVAGTTPVAGRISVVIHVTLKSTVPLDKPIYCTVKAAVSEVDANLNPTSYEESASAFATRNSAATATCKVQIPYQWTLSSPGSDYVVSDYTVSSTVGTAALDSRVVKGSFNPFAVPASGQITNQSITIAF</sequence>
<name>A0A8B6X518_9BURK</name>
<proteinExistence type="predicted"/>
<dbReference type="Proteomes" id="UP000675920">
    <property type="component" value="Unplaced"/>
</dbReference>